<keyword evidence="3" id="KW-1133">Transmembrane helix</keyword>
<dbReference type="AlphaFoldDB" id="A0A2P6R638"/>
<dbReference type="OMA" id="CEEGSHA"/>
<reference evidence="5 6" key="1">
    <citation type="journal article" date="2018" name="Nat. Genet.">
        <title>The Rosa genome provides new insights in the design of modern roses.</title>
        <authorList>
            <person name="Bendahmane M."/>
        </authorList>
    </citation>
    <scope>NUCLEOTIDE SEQUENCE [LARGE SCALE GENOMIC DNA]</scope>
    <source>
        <strain evidence="6">cv. Old Blush</strain>
    </source>
</reference>
<dbReference type="Pfam" id="PF20160">
    <property type="entry name" value="C-JID"/>
    <property type="match status" value="1"/>
</dbReference>
<evidence type="ECO:0000256" key="3">
    <source>
        <dbReference type="SAM" id="Phobius"/>
    </source>
</evidence>
<protein>
    <recommendedName>
        <fullName evidence="4">C-JID domain-containing protein</fullName>
    </recommendedName>
</protein>
<proteinExistence type="predicted"/>
<sequence length="177" mass="20401">MMQSSELCEWQLLVILITMKFIYGMYLQKRLSSGKAEFMCPGNEIPKWFSCRTEGSSMNIKLPLHWSDDSNFLGIALCSVCAISVPFLFHRYECDMILKTNNGETHSVNLASTEGNKTDDPTVDTDHVLVWYDTVHAISDEAKWSVEASFDFYTVLCRKRWNKVKRCGVCFLYARPR</sequence>
<evidence type="ECO:0000313" key="6">
    <source>
        <dbReference type="Proteomes" id="UP000238479"/>
    </source>
</evidence>
<comment type="caution">
    <text evidence="5">The sequence shown here is derived from an EMBL/GenBank/DDBJ whole genome shotgun (WGS) entry which is preliminary data.</text>
</comment>
<evidence type="ECO:0000256" key="1">
    <source>
        <dbReference type="ARBA" id="ARBA00022614"/>
    </source>
</evidence>
<dbReference type="EMBL" id="PDCK01000041">
    <property type="protein sequence ID" value="PRQ41890.1"/>
    <property type="molecule type" value="Genomic_DNA"/>
</dbReference>
<keyword evidence="2" id="KW-0677">Repeat</keyword>
<organism evidence="5 6">
    <name type="scientific">Rosa chinensis</name>
    <name type="common">China rose</name>
    <dbReference type="NCBI Taxonomy" id="74649"/>
    <lineage>
        <taxon>Eukaryota</taxon>
        <taxon>Viridiplantae</taxon>
        <taxon>Streptophyta</taxon>
        <taxon>Embryophyta</taxon>
        <taxon>Tracheophyta</taxon>
        <taxon>Spermatophyta</taxon>
        <taxon>Magnoliopsida</taxon>
        <taxon>eudicotyledons</taxon>
        <taxon>Gunneridae</taxon>
        <taxon>Pentapetalae</taxon>
        <taxon>rosids</taxon>
        <taxon>fabids</taxon>
        <taxon>Rosales</taxon>
        <taxon>Rosaceae</taxon>
        <taxon>Rosoideae</taxon>
        <taxon>Rosoideae incertae sedis</taxon>
        <taxon>Rosa</taxon>
    </lineage>
</organism>
<dbReference type="Gramene" id="PRQ41890">
    <property type="protein sequence ID" value="PRQ41890"/>
    <property type="gene ID" value="RchiOBHm_Chr3g0451661"/>
</dbReference>
<dbReference type="InterPro" id="IPR045344">
    <property type="entry name" value="C-JID"/>
</dbReference>
<dbReference type="Proteomes" id="UP000238479">
    <property type="component" value="Chromosome 3"/>
</dbReference>
<accession>A0A2P6R638</accession>
<feature type="transmembrane region" description="Helical" evidence="3">
    <location>
        <begin position="72"/>
        <end position="89"/>
    </location>
</feature>
<gene>
    <name evidence="5" type="ORF">RchiOBHm_Chr3g0451661</name>
</gene>
<evidence type="ECO:0000259" key="4">
    <source>
        <dbReference type="Pfam" id="PF20160"/>
    </source>
</evidence>
<keyword evidence="6" id="KW-1185">Reference proteome</keyword>
<keyword evidence="1" id="KW-0433">Leucine-rich repeat</keyword>
<name>A0A2P6R638_ROSCH</name>
<evidence type="ECO:0000313" key="5">
    <source>
        <dbReference type="EMBL" id="PRQ41890.1"/>
    </source>
</evidence>
<evidence type="ECO:0000256" key="2">
    <source>
        <dbReference type="ARBA" id="ARBA00022737"/>
    </source>
</evidence>
<feature type="domain" description="C-JID" evidence="4">
    <location>
        <begin position="40"/>
        <end position="175"/>
    </location>
</feature>
<keyword evidence="3" id="KW-0812">Transmembrane</keyword>
<keyword evidence="3" id="KW-0472">Membrane</keyword>
<feature type="transmembrane region" description="Helical" evidence="3">
    <location>
        <begin position="7"/>
        <end position="26"/>
    </location>
</feature>